<evidence type="ECO:0000313" key="11">
    <source>
        <dbReference type="EMBL" id="MFD0998548.1"/>
    </source>
</evidence>
<sequence length="560" mass="64953">MARQKHTIGAIVLALLTTAAIAQPHPLDSLKNELIISTASNRINVLLAISQYFINVNLDSANGYAEKAMQFATDTKADQDMARIYSQLGRVKFITPSYDDALDLFLKAEHLLKQQEPVNKNELLRVYSNLGAIYERQDELDKSLHYYERSLSLLNEDDRDKHATAPSALHAPIYNNLGNTLIKMKDTVKAVVYYKKGLQYALDIKDYLHAGNLLNNLGKVMIEKKRMAEGYPYLKRGEHLREMIHDDRGLASSYRNLVIYFIAVNDLDSAKHYIHKTTSALKKIGDLTDKFGEIYMLLSDIYTREGKYDSALYAFKLHVQYKDSVFNGPKFRELARVEARYEMLHKSQEEQVKQKSREFKTIIAISILISGIIILLLLYAIQKVRSKNQRLQYEQLKLREEKLVSDQNNLQLELEYKQKDLTAQMLFLLKKDEFIHKVIHRLDTVKKDLPSEVQSKLLRITKELAAISKHNDTSWQEFELRFKEVHKDFYEKLEARYPELTPKERRLCALLKLNMTTKEISSITHQSTRSLEVARTRLRKKFNLTNSEVGLVDFLSKIDQ</sequence>
<keyword evidence="7" id="KW-0175">Coiled coil</keyword>
<keyword evidence="8" id="KW-0472">Membrane</keyword>
<keyword evidence="2" id="KW-0963">Cytoplasm</keyword>
<accession>A0ABW3JZU1</accession>
<dbReference type="InterPro" id="IPR051476">
    <property type="entry name" value="Bac_ResReg_Asp_Phosphatase"/>
</dbReference>
<evidence type="ECO:0000313" key="12">
    <source>
        <dbReference type="Proteomes" id="UP001597112"/>
    </source>
</evidence>
<evidence type="ECO:0000256" key="7">
    <source>
        <dbReference type="SAM" id="Coils"/>
    </source>
</evidence>
<evidence type="ECO:0000256" key="5">
    <source>
        <dbReference type="ARBA" id="ARBA00038253"/>
    </source>
</evidence>
<name>A0ABW3JZU1_9BACT</name>
<evidence type="ECO:0000256" key="8">
    <source>
        <dbReference type="SAM" id="Phobius"/>
    </source>
</evidence>
<dbReference type="InterPro" id="IPR019734">
    <property type="entry name" value="TPR_rpt"/>
</dbReference>
<feature type="signal peptide" evidence="9">
    <location>
        <begin position="1"/>
        <end position="22"/>
    </location>
</feature>
<dbReference type="PANTHER" id="PTHR46630">
    <property type="entry name" value="TETRATRICOPEPTIDE REPEAT PROTEIN 29"/>
    <property type="match status" value="1"/>
</dbReference>
<keyword evidence="4 6" id="KW-0802">TPR repeat</keyword>
<feature type="chain" id="PRO_5046165096" evidence="9">
    <location>
        <begin position="23"/>
        <end position="560"/>
    </location>
</feature>
<dbReference type="Pfam" id="PF13181">
    <property type="entry name" value="TPR_8"/>
    <property type="match status" value="1"/>
</dbReference>
<dbReference type="EMBL" id="JBHTKA010000001">
    <property type="protein sequence ID" value="MFD0998548.1"/>
    <property type="molecule type" value="Genomic_DNA"/>
</dbReference>
<dbReference type="SUPFAM" id="SSF48452">
    <property type="entry name" value="TPR-like"/>
    <property type="match status" value="2"/>
</dbReference>
<proteinExistence type="inferred from homology"/>
<feature type="domain" description="HTH luxR-type" evidence="10">
    <location>
        <begin position="497"/>
        <end position="555"/>
    </location>
</feature>
<dbReference type="SMART" id="SM00028">
    <property type="entry name" value="TPR"/>
    <property type="match status" value="4"/>
</dbReference>
<feature type="repeat" description="TPR" evidence="6">
    <location>
        <begin position="124"/>
        <end position="157"/>
    </location>
</feature>
<comment type="similarity">
    <text evidence="5">Belongs to the Rap family.</text>
</comment>
<dbReference type="PANTHER" id="PTHR46630:SF1">
    <property type="entry name" value="TETRATRICOPEPTIDE REPEAT PROTEIN 29"/>
    <property type="match status" value="1"/>
</dbReference>
<keyword evidence="12" id="KW-1185">Reference proteome</keyword>
<dbReference type="PROSITE" id="PS50005">
    <property type="entry name" value="TPR"/>
    <property type="match status" value="1"/>
</dbReference>
<evidence type="ECO:0000256" key="4">
    <source>
        <dbReference type="ARBA" id="ARBA00022803"/>
    </source>
</evidence>
<gene>
    <name evidence="11" type="ORF">ACFQ21_04490</name>
</gene>
<evidence type="ECO:0000256" key="3">
    <source>
        <dbReference type="ARBA" id="ARBA00022737"/>
    </source>
</evidence>
<reference evidence="12" key="1">
    <citation type="journal article" date="2019" name="Int. J. Syst. Evol. Microbiol.">
        <title>The Global Catalogue of Microorganisms (GCM) 10K type strain sequencing project: providing services to taxonomists for standard genome sequencing and annotation.</title>
        <authorList>
            <consortium name="The Broad Institute Genomics Platform"/>
            <consortium name="The Broad Institute Genome Sequencing Center for Infectious Disease"/>
            <person name="Wu L."/>
            <person name="Ma J."/>
        </authorList>
    </citation>
    <scope>NUCLEOTIDE SEQUENCE [LARGE SCALE GENOMIC DNA]</scope>
    <source>
        <strain evidence="12">CCUG 58938</strain>
    </source>
</reference>
<protein>
    <submittedName>
        <fullName evidence="11">Tetratricopeptide repeat protein</fullName>
    </submittedName>
</protein>
<dbReference type="InterPro" id="IPR016032">
    <property type="entry name" value="Sig_transdc_resp-reg_C-effctor"/>
</dbReference>
<keyword evidence="8" id="KW-1133">Transmembrane helix</keyword>
<keyword evidence="9" id="KW-0732">Signal</keyword>
<dbReference type="Gene3D" id="1.10.10.10">
    <property type="entry name" value="Winged helix-like DNA-binding domain superfamily/Winged helix DNA-binding domain"/>
    <property type="match status" value="1"/>
</dbReference>
<dbReference type="Pfam" id="PF13424">
    <property type="entry name" value="TPR_12"/>
    <property type="match status" value="1"/>
</dbReference>
<evidence type="ECO:0000256" key="1">
    <source>
        <dbReference type="ARBA" id="ARBA00004496"/>
    </source>
</evidence>
<feature type="coiled-coil region" evidence="7">
    <location>
        <begin position="381"/>
        <end position="413"/>
    </location>
</feature>
<dbReference type="SUPFAM" id="SSF46894">
    <property type="entry name" value="C-terminal effector domain of the bipartite response regulators"/>
    <property type="match status" value="1"/>
</dbReference>
<dbReference type="InterPro" id="IPR000792">
    <property type="entry name" value="Tscrpt_reg_LuxR_C"/>
</dbReference>
<dbReference type="InterPro" id="IPR011990">
    <property type="entry name" value="TPR-like_helical_dom_sf"/>
</dbReference>
<evidence type="ECO:0000256" key="6">
    <source>
        <dbReference type="PROSITE-ProRule" id="PRU00339"/>
    </source>
</evidence>
<evidence type="ECO:0000259" key="10">
    <source>
        <dbReference type="SMART" id="SM00421"/>
    </source>
</evidence>
<evidence type="ECO:0000256" key="9">
    <source>
        <dbReference type="SAM" id="SignalP"/>
    </source>
</evidence>
<evidence type="ECO:0000256" key="2">
    <source>
        <dbReference type="ARBA" id="ARBA00022490"/>
    </source>
</evidence>
<dbReference type="Gene3D" id="1.25.40.10">
    <property type="entry name" value="Tetratricopeptide repeat domain"/>
    <property type="match status" value="2"/>
</dbReference>
<dbReference type="RefSeq" id="WP_377575423.1">
    <property type="nucleotide sequence ID" value="NZ_JBHTKA010000001.1"/>
</dbReference>
<feature type="transmembrane region" description="Helical" evidence="8">
    <location>
        <begin position="362"/>
        <end position="381"/>
    </location>
</feature>
<dbReference type="Proteomes" id="UP001597112">
    <property type="component" value="Unassembled WGS sequence"/>
</dbReference>
<keyword evidence="8" id="KW-0812">Transmembrane</keyword>
<comment type="subcellular location">
    <subcellularLocation>
        <location evidence="1">Cytoplasm</location>
    </subcellularLocation>
</comment>
<dbReference type="InterPro" id="IPR036388">
    <property type="entry name" value="WH-like_DNA-bd_sf"/>
</dbReference>
<organism evidence="11 12">
    <name type="scientific">Ohtaekwangia kribbensis</name>
    <dbReference type="NCBI Taxonomy" id="688913"/>
    <lineage>
        <taxon>Bacteria</taxon>
        <taxon>Pseudomonadati</taxon>
        <taxon>Bacteroidota</taxon>
        <taxon>Cytophagia</taxon>
        <taxon>Cytophagales</taxon>
        <taxon>Fulvivirgaceae</taxon>
        <taxon>Ohtaekwangia</taxon>
    </lineage>
</organism>
<keyword evidence="3" id="KW-0677">Repeat</keyword>
<comment type="caution">
    <text evidence="11">The sequence shown here is derived from an EMBL/GenBank/DDBJ whole genome shotgun (WGS) entry which is preliminary data.</text>
</comment>
<dbReference type="SMART" id="SM00421">
    <property type="entry name" value="HTH_LUXR"/>
    <property type="match status" value="1"/>
</dbReference>